<proteinExistence type="predicted"/>
<reference evidence="2" key="1">
    <citation type="submission" date="2020-05" db="EMBL/GenBank/DDBJ databases">
        <title>WGS assembly of Panicum virgatum.</title>
        <authorList>
            <person name="Lovell J.T."/>
            <person name="Jenkins J."/>
            <person name="Shu S."/>
            <person name="Juenger T.E."/>
            <person name="Schmutz J."/>
        </authorList>
    </citation>
    <scope>NUCLEOTIDE SEQUENCE</scope>
    <source>
        <strain evidence="2">AP13</strain>
    </source>
</reference>
<keyword evidence="3" id="KW-1185">Reference proteome</keyword>
<evidence type="ECO:0000256" key="1">
    <source>
        <dbReference type="SAM" id="MobiDB-lite"/>
    </source>
</evidence>
<gene>
    <name evidence="2" type="ORF">PVAP13_9KG306100</name>
</gene>
<protein>
    <submittedName>
        <fullName evidence="2">Uncharacterized protein</fullName>
    </submittedName>
</protein>
<dbReference type="EMBL" id="CM029053">
    <property type="protein sequence ID" value="KAG2550072.1"/>
    <property type="molecule type" value="Genomic_DNA"/>
</dbReference>
<feature type="region of interest" description="Disordered" evidence="1">
    <location>
        <begin position="71"/>
        <end position="109"/>
    </location>
</feature>
<evidence type="ECO:0000313" key="3">
    <source>
        <dbReference type="Proteomes" id="UP000823388"/>
    </source>
</evidence>
<name>A0A8T0NPW9_PANVG</name>
<evidence type="ECO:0000313" key="2">
    <source>
        <dbReference type="EMBL" id="KAG2550072.1"/>
    </source>
</evidence>
<dbReference type="Proteomes" id="UP000823388">
    <property type="component" value="Chromosome 9K"/>
</dbReference>
<feature type="compositionally biased region" description="Low complexity" evidence="1">
    <location>
        <begin position="78"/>
        <end position="89"/>
    </location>
</feature>
<organism evidence="2 3">
    <name type="scientific">Panicum virgatum</name>
    <name type="common">Blackwell switchgrass</name>
    <dbReference type="NCBI Taxonomy" id="38727"/>
    <lineage>
        <taxon>Eukaryota</taxon>
        <taxon>Viridiplantae</taxon>
        <taxon>Streptophyta</taxon>
        <taxon>Embryophyta</taxon>
        <taxon>Tracheophyta</taxon>
        <taxon>Spermatophyta</taxon>
        <taxon>Magnoliopsida</taxon>
        <taxon>Liliopsida</taxon>
        <taxon>Poales</taxon>
        <taxon>Poaceae</taxon>
        <taxon>PACMAD clade</taxon>
        <taxon>Panicoideae</taxon>
        <taxon>Panicodae</taxon>
        <taxon>Paniceae</taxon>
        <taxon>Panicinae</taxon>
        <taxon>Panicum</taxon>
        <taxon>Panicum sect. Hiantes</taxon>
    </lineage>
</organism>
<dbReference type="AlphaFoldDB" id="A0A8T0NPW9"/>
<sequence>MRHPRGAPSSQRVPCPALQRRLPFSPFCLSCDASTPMRTGVAGLRPRCGCRRPCWRKDKNQDATAAVALRRAEDRARSGGASVGSKGAAPPESPIIASKRRTTTRPILQDEPVTVAISLRRERM</sequence>
<accession>A0A8T0NPW9</accession>
<comment type="caution">
    <text evidence="2">The sequence shown here is derived from an EMBL/GenBank/DDBJ whole genome shotgun (WGS) entry which is preliminary data.</text>
</comment>